<protein>
    <submittedName>
        <fullName evidence="5">Sulfatase-like hydrolase/transferase</fullName>
    </submittedName>
</protein>
<feature type="domain" description="Sulfatase N-terminal" evidence="4">
    <location>
        <begin position="5"/>
        <end position="375"/>
    </location>
</feature>
<evidence type="ECO:0000256" key="3">
    <source>
        <dbReference type="SAM" id="MobiDB-lite"/>
    </source>
</evidence>
<keyword evidence="6" id="KW-1185">Reference proteome</keyword>
<evidence type="ECO:0000256" key="2">
    <source>
        <dbReference type="ARBA" id="ARBA00022801"/>
    </source>
</evidence>
<sequence>MATKPNILWFCADQMRYDTIASLGNSEIRTPNIDRLVASGTTFENCYVQNQICTPSRASFLTGRYPAAHQVYRNGNSHFPVEEKLITKTFDENGYDCGLVGKLHLSTAAHLESRPDDGYRHFEWCQNPAWERVPASNAYWTWLRNKGVDPKMLFSDAKQYLRIGPEPELHQANWIAERAISFMEEARSGPWLLSLNPFDPHPPFDPPERFLARFGDGETLTPPLFRQSDIAHQARFFDVRTQKRVAVNPVLSPEEKRTQQIEEGDIRGSKPPDRFDGKKVKAAYYAMIENLDAAFGRILDHLENTGAIDNTVIIFTSDHGELLGDHGLIYKGCRFFEGLVRVPLIFAGKGIGKGHRSRAMVETIDIAPTLLDLVGLDISPAIQGKSLGPLMTGKSIPDTHKDCVVTDFNDSLGNSAVTHYTQASMTCDGRYKLAVYHSHPGLGELFDLHEDPDEFVCRWNDPAYASLKSDLLARHLDRMMGTVPAGPERVAPA</sequence>
<dbReference type="RefSeq" id="WP_152500436.1">
    <property type="nucleotide sequence ID" value="NZ_CP120863.1"/>
</dbReference>
<accession>A0ABY8F764</accession>
<dbReference type="SUPFAM" id="SSF53649">
    <property type="entry name" value="Alkaline phosphatase-like"/>
    <property type="match status" value="1"/>
</dbReference>
<keyword evidence="2" id="KW-0378">Hydrolase</keyword>
<gene>
    <name evidence="5" type="ORF">K1718_08000</name>
</gene>
<feature type="region of interest" description="Disordered" evidence="3">
    <location>
        <begin position="254"/>
        <end position="273"/>
    </location>
</feature>
<evidence type="ECO:0000259" key="4">
    <source>
        <dbReference type="Pfam" id="PF00884"/>
    </source>
</evidence>
<evidence type="ECO:0000313" key="5">
    <source>
        <dbReference type="EMBL" id="WFE91286.1"/>
    </source>
</evidence>
<dbReference type="InterPro" id="IPR017850">
    <property type="entry name" value="Alkaline_phosphatase_core_sf"/>
</dbReference>
<dbReference type="Pfam" id="PF00884">
    <property type="entry name" value="Sulfatase"/>
    <property type="match status" value="1"/>
</dbReference>
<dbReference type="EMBL" id="CP120863">
    <property type="protein sequence ID" value="WFE91286.1"/>
    <property type="molecule type" value="Genomic_DNA"/>
</dbReference>
<proteinExistence type="inferred from homology"/>
<comment type="similarity">
    <text evidence="1">Belongs to the sulfatase family.</text>
</comment>
<dbReference type="InterPro" id="IPR000917">
    <property type="entry name" value="Sulfatase_N"/>
</dbReference>
<dbReference type="Proteomes" id="UP001209803">
    <property type="component" value="Chromosome"/>
</dbReference>
<organism evidence="5 6">
    <name type="scientific">Roseibium porphyridii</name>
    <dbReference type="NCBI Taxonomy" id="2866279"/>
    <lineage>
        <taxon>Bacteria</taxon>
        <taxon>Pseudomonadati</taxon>
        <taxon>Pseudomonadota</taxon>
        <taxon>Alphaproteobacteria</taxon>
        <taxon>Hyphomicrobiales</taxon>
        <taxon>Stappiaceae</taxon>
        <taxon>Roseibium</taxon>
    </lineage>
</organism>
<name>A0ABY8F764_9HYPH</name>
<dbReference type="PANTHER" id="PTHR42693:SF53">
    <property type="entry name" value="ENDO-4-O-SULFATASE"/>
    <property type="match status" value="1"/>
</dbReference>
<dbReference type="PANTHER" id="PTHR42693">
    <property type="entry name" value="ARYLSULFATASE FAMILY MEMBER"/>
    <property type="match status" value="1"/>
</dbReference>
<dbReference type="InterPro" id="IPR050738">
    <property type="entry name" value="Sulfatase"/>
</dbReference>
<dbReference type="Gene3D" id="3.40.720.10">
    <property type="entry name" value="Alkaline Phosphatase, subunit A"/>
    <property type="match status" value="1"/>
</dbReference>
<reference evidence="5 6" key="1">
    <citation type="submission" date="2023-03" db="EMBL/GenBank/DDBJ databases">
        <title>Roseibium porphyridii sp. nov. and Roseibium rhodosorbium sp. nov. isolated from marine algae, Porphyridium cruentum and Rhodosorus marinus, respectively.</title>
        <authorList>
            <person name="Lee M.W."/>
            <person name="Choi B.J."/>
            <person name="Lee J.K."/>
            <person name="Choi D.G."/>
            <person name="Baek J.H."/>
            <person name="Bayburt H."/>
            <person name="Kim J.M."/>
            <person name="Han D.M."/>
            <person name="Kim K.H."/>
            <person name="Jeon C.O."/>
        </authorList>
    </citation>
    <scope>NUCLEOTIDE SEQUENCE [LARGE SCALE GENOMIC DNA]</scope>
    <source>
        <strain evidence="5 6">KMA01</strain>
    </source>
</reference>
<evidence type="ECO:0000313" key="6">
    <source>
        <dbReference type="Proteomes" id="UP001209803"/>
    </source>
</evidence>
<evidence type="ECO:0000256" key="1">
    <source>
        <dbReference type="ARBA" id="ARBA00008779"/>
    </source>
</evidence>